<accession>A0A7G5C7A2</accession>
<keyword evidence="8" id="KW-1185">Reference proteome</keyword>
<dbReference type="EMBL" id="CP041969">
    <property type="protein sequence ID" value="QMV45086.1"/>
    <property type="molecule type" value="Genomic_DNA"/>
</dbReference>
<keyword evidence="5" id="KW-0472">Membrane</keyword>
<dbReference type="PANTHER" id="PTHR30061:SF50">
    <property type="entry name" value="MALTOSE_MALTODEXTRIN-BINDING PERIPLASMIC PROTEIN"/>
    <property type="match status" value="1"/>
</dbReference>
<keyword evidence="3 5" id="KW-0762">Sugar transport</keyword>
<dbReference type="GO" id="GO:0055052">
    <property type="term" value="C:ATP-binding cassette (ABC) transporter complex, substrate-binding subunit-containing"/>
    <property type="evidence" value="ECO:0007669"/>
    <property type="project" value="TreeGrafter"/>
</dbReference>
<dbReference type="PRINTS" id="PR00181">
    <property type="entry name" value="MALTOSEBP"/>
</dbReference>
<comment type="similarity">
    <text evidence="1 5">Belongs to the bacterial solute-binding protein 1 family.</text>
</comment>
<evidence type="ECO:0000313" key="7">
    <source>
        <dbReference type="EMBL" id="QMV45086.1"/>
    </source>
</evidence>
<dbReference type="Proteomes" id="UP000515679">
    <property type="component" value="Chromosome"/>
</dbReference>
<gene>
    <name evidence="7" type="ORF">FPL14_19360</name>
</gene>
<evidence type="ECO:0000256" key="3">
    <source>
        <dbReference type="ARBA" id="ARBA00022597"/>
    </source>
</evidence>
<dbReference type="PROSITE" id="PS51257">
    <property type="entry name" value="PROKAR_LIPOPROTEIN"/>
    <property type="match status" value="1"/>
</dbReference>
<dbReference type="Pfam" id="PF13416">
    <property type="entry name" value="SBP_bac_8"/>
    <property type="match status" value="1"/>
</dbReference>
<comment type="subcellular location">
    <subcellularLocation>
        <location evidence="5">Cell membrane</location>
        <topology evidence="5">Lipid-anchor</topology>
    </subcellularLocation>
</comment>
<feature type="signal peptide" evidence="5">
    <location>
        <begin position="1"/>
        <end position="23"/>
    </location>
</feature>
<keyword evidence="5" id="KW-1003">Cell membrane</keyword>
<dbReference type="SUPFAM" id="SSF53850">
    <property type="entry name" value="Periplasmic binding protein-like II"/>
    <property type="match status" value="1"/>
</dbReference>
<dbReference type="AlphaFoldDB" id="A0A7G5C7A2"/>
<name>A0A7G5C7A2_9BACL</name>
<dbReference type="InterPro" id="IPR006059">
    <property type="entry name" value="SBP"/>
</dbReference>
<evidence type="ECO:0000256" key="6">
    <source>
        <dbReference type="SAM" id="MobiDB-lite"/>
    </source>
</evidence>
<dbReference type="Gene3D" id="3.40.190.10">
    <property type="entry name" value="Periplasmic binding protein-like II"/>
    <property type="match status" value="2"/>
</dbReference>
<feature type="chain" id="PRO_5029034313" description="Maltodextrin-binding protein" evidence="5">
    <location>
        <begin position="24"/>
        <end position="455"/>
    </location>
</feature>
<sequence>MAKLSMFVLALSVVLTTACSNEAASPNAGESATGQNATGQSANGESKFELEFKKLDTDLAPEPGASLSVWESKEARPFVEAIMKEFTEIYGVEVKMQELGTMDQIGKFELDGPAGLAADVITTSQDHLGKAASAGLILPNDEFGDVTRSEHEDVAIAAASYKDKLYGYPIKVMTYAMFYNKDLISKPPATIEEVVEFAKTFNDPDNNKYAFMFDAPFFYFSYPFVGSTGGYIFGKDGTDPADIGLNNEGARKGMEVFAGLRKEILPISAGDIASDIKTTLFSEGSVAMNVTGSWFIDTFRQAGVNFGVAPIPAVGGKDSVTLSQVNSWYVSAYSKYPNAAKLFARFASNKSAQLLNYELTGAVPTHKEAAQNPIIQADEITSAFYKQFSNSHPAPSIPEVGSIWVPMDAAMVEIWDGKDIRQVLDRAVQQIRDAIALNAQQKDKPAEPESSKAPF</sequence>
<dbReference type="GO" id="GO:0015144">
    <property type="term" value="F:carbohydrate transmembrane transporter activity"/>
    <property type="evidence" value="ECO:0007669"/>
    <property type="project" value="InterPro"/>
</dbReference>
<evidence type="ECO:0000313" key="8">
    <source>
        <dbReference type="Proteomes" id="UP000515679"/>
    </source>
</evidence>
<protein>
    <recommendedName>
        <fullName evidence="5">Maltodextrin-binding protein</fullName>
    </recommendedName>
</protein>
<evidence type="ECO:0000256" key="4">
    <source>
        <dbReference type="ARBA" id="ARBA00022729"/>
    </source>
</evidence>
<evidence type="ECO:0000256" key="5">
    <source>
        <dbReference type="RuleBase" id="RU365005"/>
    </source>
</evidence>
<organism evidence="7 8">
    <name type="scientific">Cohnella cholangitidis</name>
    <dbReference type="NCBI Taxonomy" id="2598458"/>
    <lineage>
        <taxon>Bacteria</taxon>
        <taxon>Bacillati</taxon>
        <taxon>Bacillota</taxon>
        <taxon>Bacilli</taxon>
        <taxon>Bacillales</taxon>
        <taxon>Paenibacillaceae</taxon>
        <taxon>Cohnella</taxon>
    </lineage>
</organism>
<dbReference type="CDD" id="cd13586">
    <property type="entry name" value="PBP2_Maltose_binding_like"/>
    <property type="match status" value="1"/>
</dbReference>
<feature type="region of interest" description="Disordered" evidence="6">
    <location>
        <begin position="23"/>
        <end position="43"/>
    </location>
</feature>
<proteinExistence type="inferred from homology"/>
<dbReference type="KEGG" id="cchl:FPL14_19360"/>
<keyword evidence="2 5" id="KW-0813">Transport</keyword>
<dbReference type="GO" id="GO:0042956">
    <property type="term" value="P:maltodextrin transmembrane transport"/>
    <property type="evidence" value="ECO:0007669"/>
    <property type="project" value="TreeGrafter"/>
</dbReference>
<keyword evidence="4 5" id="KW-0732">Signal</keyword>
<keyword evidence="5" id="KW-0449">Lipoprotein</keyword>
<dbReference type="GO" id="GO:1901982">
    <property type="term" value="F:maltose binding"/>
    <property type="evidence" value="ECO:0007669"/>
    <property type="project" value="TreeGrafter"/>
</dbReference>
<dbReference type="InterPro" id="IPR006060">
    <property type="entry name" value="Maltose/Cyclodextrin-bd"/>
</dbReference>
<dbReference type="PANTHER" id="PTHR30061">
    <property type="entry name" value="MALTOSE-BINDING PERIPLASMIC PROTEIN"/>
    <property type="match status" value="1"/>
</dbReference>
<reference evidence="7 8" key="1">
    <citation type="submission" date="2019-07" db="EMBL/GenBank/DDBJ databases">
        <authorList>
            <person name="Kim J.K."/>
            <person name="Cheong H.-M."/>
            <person name="Choi Y."/>
            <person name="Hwang K.J."/>
            <person name="Lee S."/>
            <person name="Choi C."/>
        </authorList>
    </citation>
    <scope>NUCLEOTIDE SEQUENCE [LARGE SCALE GENOMIC DNA]</scope>
    <source>
        <strain evidence="7 8">KS 22</strain>
    </source>
</reference>
<evidence type="ECO:0000256" key="2">
    <source>
        <dbReference type="ARBA" id="ARBA00022448"/>
    </source>
</evidence>
<dbReference type="GO" id="GO:0015768">
    <property type="term" value="P:maltose transport"/>
    <property type="evidence" value="ECO:0007669"/>
    <property type="project" value="TreeGrafter"/>
</dbReference>
<evidence type="ECO:0000256" key="1">
    <source>
        <dbReference type="ARBA" id="ARBA00008520"/>
    </source>
</evidence>